<keyword evidence="1" id="KW-1133">Transmembrane helix</keyword>
<accession>A0A1H0JZR1</accession>
<name>A0A1H0JZR1_9PSEU</name>
<evidence type="ECO:0000313" key="3">
    <source>
        <dbReference type="Proteomes" id="UP000199651"/>
    </source>
</evidence>
<proteinExistence type="predicted"/>
<dbReference type="STRING" id="504798.SAMN05421871_102775"/>
<feature type="transmembrane region" description="Helical" evidence="1">
    <location>
        <begin position="58"/>
        <end position="82"/>
    </location>
</feature>
<keyword evidence="1" id="KW-0812">Transmembrane</keyword>
<reference evidence="3" key="1">
    <citation type="submission" date="2016-10" db="EMBL/GenBank/DDBJ databases">
        <authorList>
            <person name="Varghese N."/>
            <person name="Submissions S."/>
        </authorList>
    </citation>
    <scope>NUCLEOTIDE SEQUENCE [LARGE SCALE GENOMIC DNA]</scope>
    <source>
        <strain evidence="3">IBRC-M 10655</strain>
    </source>
</reference>
<feature type="transmembrane region" description="Helical" evidence="1">
    <location>
        <begin position="188"/>
        <end position="207"/>
    </location>
</feature>
<organism evidence="2 3">
    <name type="scientific">Actinokineospora alba</name>
    <dbReference type="NCBI Taxonomy" id="504798"/>
    <lineage>
        <taxon>Bacteria</taxon>
        <taxon>Bacillati</taxon>
        <taxon>Actinomycetota</taxon>
        <taxon>Actinomycetes</taxon>
        <taxon>Pseudonocardiales</taxon>
        <taxon>Pseudonocardiaceae</taxon>
        <taxon>Actinokineospora</taxon>
    </lineage>
</organism>
<keyword evidence="3" id="KW-1185">Reference proteome</keyword>
<evidence type="ECO:0000256" key="1">
    <source>
        <dbReference type="SAM" id="Phobius"/>
    </source>
</evidence>
<dbReference type="Proteomes" id="UP000199651">
    <property type="component" value="Unassembled WGS sequence"/>
</dbReference>
<evidence type="ECO:0000313" key="2">
    <source>
        <dbReference type="EMBL" id="SDO48982.1"/>
    </source>
</evidence>
<sequence>MSTVDTRAARSPAAAAFVRRAGAICLWAGLLGAASGVLLAVVPAAVPEERFSYPLAAGAFIAIQLWFFVQHLGLILGQTALWRTGVAGRSRAAWIGHTVGLAGMALLAVTEVIATTAAEDPYPSERTDLLDVLYGVSTLATGLGLVVVGVAVVRAGAWQGAARWLPLALGVWVFIPMTPAIMAGHIPARLSITGWMLLFAALGWTLMKADRDRV</sequence>
<feature type="transmembrane region" description="Helical" evidence="1">
    <location>
        <begin position="133"/>
        <end position="152"/>
    </location>
</feature>
<dbReference type="AlphaFoldDB" id="A0A1H0JZR1"/>
<dbReference type="OrthoDB" id="4964600at2"/>
<evidence type="ECO:0008006" key="4">
    <source>
        <dbReference type="Google" id="ProtNLM"/>
    </source>
</evidence>
<gene>
    <name evidence="2" type="ORF">SAMN05192558_103274</name>
</gene>
<feature type="transmembrane region" description="Helical" evidence="1">
    <location>
        <begin position="21"/>
        <end position="46"/>
    </location>
</feature>
<dbReference type="RefSeq" id="WP_091372024.1">
    <property type="nucleotide sequence ID" value="NZ_FNDV01000002.1"/>
</dbReference>
<dbReference type="EMBL" id="FNJB01000003">
    <property type="protein sequence ID" value="SDO48982.1"/>
    <property type="molecule type" value="Genomic_DNA"/>
</dbReference>
<feature type="transmembrane region" description="Helical" evidence="1">
    <location>
        <begin position="164"/>
        <end position="182"/>
    </location>
</feature>
<protein>
    <recommendedName>
        <fullName evidence="4">DUF4386 family protein</fullName>
    </recommendedName>
</protein>
<feature type="transmembrane region" description="Helical" evidence="1">
    <location>
        <begin position="94"/>
        <end position="113"/>
    </location>
</feature>
<keyword evidence="1" id="KW-0472">Membrane</keyword>